<gene>
    <name evidence="2" type="ORF">phiTE_106</name>
</gene>
<feature type="region of interest" description="Disordered" evidence="1">
    <location>
        <begin position="116"/>
        <end position="156"/>
    </location>
</feature>
<dbReference type="EMBL" id="JQ015307">
    <property type="protein sequence ID" value="AEZ66272.1"/>
    <property type="molecule type" value="Genomic_DNA"/>
</dbReference>
<reference evidence="3" key="1">
    <citation type="submission" date="2011-11" db="EMBL/GenBank/DDBJ databases">
        <title>Escape from toxin-antitoxin mediated abortive infection can occur by recombination within a generalized transducing phage of Pectobacterium atrosepticum.</title>
        <authorList>
            <person name="Blower T.R."/>
            <person name="Evans T.J."/>
            <person name="Przybilski R."/>
            <person name="Fineran P.C."/>
            <person name="Salmond G.P.C."/>
        </authorList>
    </citation>
    <scope>NUCLEOTIDE SEQUENCE [LARGE SCALE GENOMIC DNA]</scope>
</reference>
<dbReference type="Proteomes" id="UP000010999">
    <property type="component" value="Segment"/>
</dbReference>
<dbReference type="KEGG" id="vg:14515301"/>
<name>K9L5L2_9CAUD</name>
<dbReference type="GeneID" id="14515301"/>
<accession>K9L5L2</accession>
<protein>
    <submittedName>
        <fullName evidence="2">Uncharacterized protein</fullName>
    </submittedName>
</protein>
<organism evidence="2 3">
    <name type="scientific">Pectobacterium phage phiTE</name>
    <dbReference type="NCBI Taxonomy" id="1116482"/>
    <lineage>
        <taxon>Viruses</taxon>
        <taxon>Duplodnaviria</taxon>
        <taxon>Heunggongvirae</taxon>
        <taxon>Uroviricota</taxon>
        <taxon>Caudoviricetes</taxon>
        <taxon>Vequintavirinae</taxon>
        <taxon>Certrevirus</taxon>
        <taxon>Certrevirus phiTE</taxon>
    </lineage>
</organism>
<evidence type="ECO:0000313" key="3">
    <source>
        <dbReference type="Proteomes" id="UP000010999"/>
    </source>
</evidence>
<dbReference type="OrthoDB" id="34103at10239"/>
<proteinExistence type="predicted"/>
<evidence type="ECO:0000313" key="2">
    <source>
        <dbReference type="EMBL" id="AEZ66272.1"/>
    </source>
</evidence>
<sequence>MYTIISYRENGQVFRGGYCEGRTDSDFSIQTTRSGSDAIEFLAQAIYLDKVAQNRDLNKDYDFTEAAEITLGINGYFGTEHSVDMVSDEFYEKDLEERNDMLKQAQLIAAAKYDNRLRSHREEKQREAAQARRTAEEQQEAFERKQLSRLKEKYGE</sequence>
<dbReference type="RefSeq" id="YP_007392568.1">
    <property type="nucleotide sequence ID" value="NC_020201.1"/>
</dbReference>
<reference evidence="2 3" key="2">
    <citation type="journal article" date="2012" name="PLoS Genet.">
        <title>Viral evasion of a bacterial suicide system by RNA-based molecular mimicry enables infectious altruism.</title>
        <authorList>
            <person name="Blower T.R."/>
            <person name="Evans T.J."/>
            <person name="Przybilski R."/>
            <person name="Fineran P.C."/>
            <person name="Salmond G.P."/>
        </authorList>
    </citation>
    <scope>NUCLEOTIDE SEQUENCE [LARGE SCALE GENOMIC DNA]</scope>
</reference>
<keyword evidence="3" id="KW-1185">Reference proteome</keyword>
<evidence type="ECO:0000256" key="1">
    <source>
        <dbReference type="SAM" id="MobiDB-lite"/>
    </source>
</evidence>